<evidence type="ECO:0000256" key="8">
    <source>
        <dbReference type="SAM" id="MobiDB-lite"/>
    </source>
</evidence>
<sequence length="298" mass="34334">MLTHLDRLEAESIHIFREVAATFARPVMLYSVGKDSSVMLRLAHKAFFPARPPFPFLHVDTTWKFREMIAFRDRMAKQYGLDLMVHSNPEGIAQGIGPFTHGSATHTHIMKTVALRQALDHHGFDAAFGGARRDEEKSRAKERIFSFRNSSHAWDPKTQRPEMWKTYNTRVGKGESIRVFPLSNWTELDIWQYILREDIPIVPLYFAAPRPVVERDGMLIMVDDDRMELREGERIETRMVRFRTLGCYPLTGAIDSDAATLEAIVAEMLTSRSSERQGRLIDRDEAGSMEKKKKEGYF</sequence>
<evidence type="ECO:0000313" key="11">
    <source>
        <dbReference type="Proteomes" id="UP000246352"/>
    </source>
</evidence>
<dbReference type="EMBL" id="QGTR01000003">
    <property type="protein sequence ID" value="PWW00216.1"/>
    <property type="molecule type" value="Genomic_DNA"/>
</dbReference>
<dbReference type="Proteomes" id="UP000246352">
    <property type="component" value="Unassembled WGS sequence"/>
</dbReference>
<feature type="domain" description="Phosphoadenosine phosphosulphate reductase" evidence="9">
    <location>
        <begin position="26"/>
        <end position="252"/>
    </location>
</feature>
<dbReference type="NCBIfam" id="TIGR02039">
    <property type="entry name" value="CysD"/>
    <property type="match status" value="1"/>
</dbReference>
<evidence type="ECO:0000313" key="10">
    <source>
        <dbReference type="EMBL" id="PWW00216.1"/>
    </source>
</evidence>
<keyword evidence="3 7" id="KW-0548">Nucleotidyltransferase</keyword>
<evidence type="ECO:0000256" key="6">
    <source>
        <dbReference type="ARBA" id="ARBA00049370"/>
    </source>
</evidence>
<evidence type="ECO:0000256" key="3">
    <source>
        <dbReference type="ARBA" id="ARBA00022695"/>
    </source>
</evidence>
<keyword evidence="11" id="KW-1185">Reference proteome</keyword>
<dbReference type="OrthoDB" id="9772604at2"/>
<comment type="pathway">
    <text evidence="7">Sulfur metabolism; hydrogen sulfide biosynthesis; sulfite from sulfate: step 1/3.</text>
</comment>
<dbReference type="AlphaFoldDB" id="A0A317PJZ9"/>
<dbReference type="InterPro" id="IPR011784">
    <property type="entry name" value="SO4_adenylTrfase_ssu"/>
</dbReference>
<comment type="similarity">
    <text evidence="1 7">Belongs to the PAPS reductase family. CysD subfamily.</text>
</comment>
<dbReference type="InterPro" id="IPR050128">
    <property type="entry name" value="Sulfate_adenylyltrnsfr_sub2"/>
</dbReference>
<evidence type="ECO:0000256" key="5">
    <source>
        <dbReference type="ARBA" id="ARBA00022840"/>
    </source>
</evidence>
<evidence type="ECO:0000256" key="7">
    <source>
        <dbReference type="HAMAP-Rule" id="MF_00064"/>
    </source>
</evidence>
<dbReference type="GO" id="GO:0004781">
    <property type="term" value="F:sulfate adenylyltransferase (ATP) activity"/>
    <property type="evidence" value="ECO:0007669"/>
    <property type="project" value="UniProtKB-UniRule"/>
</dbReference>
<dbReference type="InterPro" id="IPR014729">
    <property type="entry name" value="Rossmann-like_a/b/a_fold"/>
</dbReference>
<dbReference type="Gene3D" id="3.40.50.620">
    <property type="entry name" value="HUPs"/>
    <property type="match status" value="1"/>
</dbReference>
<comment type="catalytic activity">
    <reaction evidence="6 7">
        <text>sulfate + ATP + H(+) = adenosine 5'-phosphosulfate + diphosphate</text>
        <dbReference type="Rhea" id="RHEA:18133"/>
        <dbReference type="ChEBI" id="CHEBI:15378"/>
        <dbReference type="ChEBI" id="CHEBI:16189"/>
        <dbReference type="ChEBI" id="CHEBI:30616"/>
        <dbReference type="ChEBI" id="CHEBI:33019"/>
        <dbReference type="ChEBI" id="CHEBI:58243"/>
        <dbReference type="EC" id="2.7.7.4"/>
    </reaction>
</comment>
<proteinExistence type="inferred from homology"/>
<dbReference type="InterPro" id="IPR002500">
    <property type="entry name" value="PAPS_reduct_dom"/>
</dbReference>
<dbReference type="GO" id="GO:0070814">
    <property type="term" value="P:hydrogen sulfide biosynthetic process"/>
    <property type="evidence" value="ECO:0007669"/>
    <property type="project" value="UniProtKB-UniRule"/>
</dbReference>
<organism evidence="10 11">
    <name type="scientific">Hoeflea marina</name>
    <dbReference type="NCBI Taxonomy" id="274592"/>
    <lineage>
        <taxon>Bacteria</taxon>
        <taxon>Pseudomonadati</taxon>
        <taxon>Pseudomonadota</taxon>
        <taxon>Alphaproteobacteria</taxon>
        <taxon>Hyphomicrobiales</taxon>
        <taxon>Rhizobiaceae</taxon>
        <taxon>Hoeflea</taxon>
    </lineage>
</organism>
<keyword evidence="2 7" id="KW-0808">Transferase</keyword>
<dbReference type="UniPathway" id="UPA00140">
    <property type="reaction ID" value="UER00204"/>
</dbReference>
<dbReference type="PANTHER" id="PTHR43196">
    <property type="entry name" value="SULFATE ADENYLYLTRANSFERASE SUBUNIT 2"/>
    <property type="match status" value="1"/>
</dbReference>
<keyword evidence="5 7" id="KW-0067">ATP-binding</keyword>
<dbReference type="RefSeq" id="WP_110032458.1">
    <property type="nucleotide sequence ID" value="NZ_QGTR01000003.1"/>
</dbReference>
<evidence type="ECO:0000256" key="4">
    <source>
        <dbReference type="ARBA" id="ARBA00022741"/>
    </source>
</evidence>
<dbReference type="NCBIfam" id="NF009214">
    <property type="entry name" value="PRK12563.1"/>
    <property type="match status" value="1"/>
</dbReference>
<comment type="subunit">
    <text evidence="7">Heterodimer composed of CysD, the smaller subunit, and CysN.</text>
</comment>
<dbReference type="Pfam" id="PF01507">
    <property type="entry name" value="PAPS_reduct"/>
    <property type="match status" value="1"/>
</dbReference>
<gene>
    <name evidence="7" type="primary">cysD</name>
    <name evidence="10" type="ORF">DFR52_103418</name>
</gene>
<dbReference type="NCBIfam" id="NF003587">
    <property type="entry name" value="PRK05253.1"/>
    <property type="match status" value="1"/>
</dbReference>
<accession>A0A317PJZ9</accession>
<evidence type="ECO:0000256" key="2">
    <source>
        <dbReference type="ARBA" id="ARBA00022679"/>
    </source>
</evidence>
<protein>
    <recommendedName>
        <fullName evidence="7">Sulfate adenylyltransferase subunit 2</fullName>
        <ecNumber evidence="7">2.7.7.4</ecNumber>
    </recommendedName>
    <alternativeName>
        <fullName evidence="7">ATP-sulfurylase small subunit</fullName>
    </alternativeName>
    <alternativeName>
        <fullName evidence="7">Sulfate adenylate transferase</fullName>
        <shortName evidence="7">SAT</shortName>
    </alternativeName>
</protein>
<comment type="caution">
    <text evidence="10">The sequence shown here is derived from an EMBL/GenBank/DDBJ whole genome shotgun (WGS) entry which is preliminary data.</text>
</comment>
<dbReference type="GO" id="GO:0005524">
    <property type="term" value="F:ATP binding"/>
    <property type="evidence" value="ECO:0007669"/>
    <property type="project" value="UniProtKB-KW"/>
</dbReference>
<dbReference type="GO" id="GO:0000103">
    <property type="term" value="P:sulfate assimilation"/>
    <property type="evidence" value="ECO:0007669"/>
    <property type="project" value="UniProtKB-UniRule"/>
</dbReference>
<name>A0A317PJZ9_9HYPH</name>
<reference evidence="10 11" key="1">
    <citation type="submission" date="2018-05" db="EMBL/GenBank/DDBJ databases">
        <title>Genomic Encyclopedia of Type Strains, Phase IV (KMG-IV): sequencing the most valuable type-strain genomes for metagenomic binning, comparative biology and taxonomic classification.</title>
        <authorList>
            <person name="Goeker M."/>
        </authorList>
    </citation>
    <scope>NUCLEOTIDE SEQUENCE [LARGE SCALE GENOMIC DNA]</scope>
    <source>
        <strain evidence="10 11">DSM 16791</strain>
    </source>
</reference>
<evidence type="ECO:0000256" key="1">
    <source>
        <dbReference type="ARBA" id="ARBA00008885"/>
    </source>
</evidence>
<dbReference type="SUPFAM" id="SSF52402">
    <property type="entry name" value="Adenine nucleotide alpha hydrolases-like"/>
    <property type="match status" value="1"/>
</dbReference>
<evidence type="ECO:0000259" key="9">
    <source>
        <dbReference type="Pfam" id="PF01507"/>
    </source>
</evidence>
<feature type="region of interest" description="Disordered" evidence="8">
    <location>
        <begin position="276"/>
        <end position="298"/>
    </location>
</feature>
<comment type="function">
    <text evidence="7">With CysN forms the ATP sulfurylase (ATPS) that catalyzes the adenylation of sulfate producing adenosine 5'-phosphosulfate (APS) and diphosphate, the first enzymatic step in sulfur assimilation pathway. APS synthesis involves the formation of a high-energy phosphoric-sulfuric acid anhydride bond driven by GTP hydrolysis by CysN coupled to ATP hydrolysis by CysD.</text>
</comment>
<keyword evidence="4 7" id="KW-0547">Nucleotide-binding</keyword>
<dbReference type="EC" id="2.7.7.4" evidence="7"/>
<dbReference type="HAMAP" id="MF_00064">
    <property type="entry name" value="Sulf_adenylyltr_sub2"/>
    <property type="match status" value="1"/>
</dbReference>
<dbReference type="FunFam" id="3.40.50.620:FF:000002">
    <property type="entry name" value="Sulfate adenylyltransferase subunit 2"/>
    <property type="match status" value="1"/>
</dbReference>
<dbReference type="PANTHER" id="PTHR43196:SF1">
    <property type="entry name" value="SULFATE ADENYLYLTRANSFERASE SUBUNIT 2"/>
    <property type="match status" value="1"/>
</dbReference>
<dbReference type="PIRSF" id="PIRSF002936">
    <property type="entry name" value="CysDAde_trans"/>
    <property type="match status" value="1"/>
</dbReference>